<dbReference type="InParanoid" id="G5AZA4"/>
<evidence type="ECO:0000256" key="7">
    <source>
        <dbReference type="ARBA" id="ARBA00022729"/>
    </source>
</evidence>
<evidence type="ECO:0000256" key="17">
    <source>
        <dbReference type="SAM" id="Phobius"/>
    </source>
</evidence>
<keyword evidence="6 15" id="KW-0812">Transmembrane</keyword>
<evidence type="ECO:0000256" key="8">
    <source>
        <dbReference type="ARBA" id="ARBA00022974"/>
    </source>
</evidence>
<keyword evidence="8 15" id="KW-0654">Proteoglycan</keyword>
<organism evidence="19 20">
    <name type="scientific">Heterocephalus glaber</name>
    <name type="common">Naked mole rat</name>
    <dbReference type="NCBI Taxonomy" id="10181"/>
    <lineage>
        <taxon>Eukaryota</taxon>
        <taxon>Metazoa</taxon>
        <taxon>Chordata</taxon>
        <taxon>Craniata</taxon>
        <taxon>Vertebrata</taxon>
        <taxon>Euteleostomi</taxon>
        <taxon>Mammalia</taxon>
        <taxon>Eutheria</taxon>
        <taxon>Euarchontoglires</taxon>
        <taxon>Glires</taxon>
        <taxon>Rodentia</taxon>
        <taxon>Hystricomorpha</taxon>
        <taxon>Bathyergidae</taxon>
        <taxon>Heterocephalus</taxon>
    </lineage>
</organism>
<feature type="region of interest" description="Disordered" evidence="16">
    <location>
        <begin position="171"/>
        <end position="193"/>
    </location>
</feature>
<evidence type="ECO:0000256" key="13">
    <source>
        <dbReference type="ARBA" id="ARBA00045247"/>
    </source>
</evidence>
<evidence type="ECO:0000256" key="10">
    <source>
        <dbReference type="ARBA" id="ARBA00023136"/>
    </source>
</evidence>
<evidence type="ECO:0000256" key="5">
    <source>
        <dbReference type="ARBA" id="ARBA00022553"/>
    </source>
</evidence>
<evidence type="ECO:0000256" key="15">
    <source>
        <dbReference type="RuleBase" id="RU000649"/>
    </source>
</evidence>
<name>G5AZA4_HETGA</name>
<dbReference type="InterPro" id="IPR030479">
    <property type="entry name" value="Syndecan_CS"/>
</dbReference>
<dbReference type="EMBL" id="JH167601">
    <property type="protein sequence ID" value="EHB02369.1"/>
    <property type="molecule type" value="Genomic_DNA"/>
</dbReference>
<feature type="transmembrane region" description="Helical" evidence="17">
    <location>
        <begin position="383"/>
        <end position="407"/>
    </location>
</feature>
<evidence type="ECO:0000256" key="11">
    <source>
        <dbReference type="ARBA" id="ARBA00023180"/>
    </source>
</evidence>
<evidence type="ECO:0000256" key="3">
    <source>
        <dbReference type="ARBA" id="ARBA00005343"/>
    </source>
</evidence>
<dbReference type="GO" id="GO:0016020">
    <property type="term" value="C:membrane"/>
    <property type="evidence" value="ECO:0007669"/>
    <property type="project" value="UniProtKB-SubCell"/>
</dbReference>
<evidence type="ECO:0000256" key="14">
    <source>
        <dbReference type="ARBA" id="ARBA00046939"/>
    </source>
</evidence>
<dbReference type="Proteomes" id="UP000006813">
    <property type="component" value="Unassembled WGS sequence"/>
</dbReference>
<accession>G5AZA4</accession>
<evidence type="ECO:0000256" key="2">
    <source>
        <dbReference type="ARBA" id="ARBA00004550"/>
    </source>
</evidence>
<evidence type="ECO:0000256" key="1">
    <source>
        <dbReference type="ARBA" id="ARBA00004479"/>
    </source>
</evidence>
<comment type="similarity">
    <text evidence="3 15">Belongs to the syndecan proteoglycan family.</text>
</comment>
<keyword evidence="11 15" id="KW-0325">Glycoprotein</keyword>
<comment type="function">
    <text evidence="13">Cell surface proteoglycan that contains both heparan sulfate and chondroitin sulfate and that links the cytoskeleton to the interstitial matrix. Regulates exosome biogenesis in concert with SDCBP and PDCD6IP. Able to induce its own expression in dental mesenchymal cells and also in the neighboring dental epithelial cells via an MSX1-mediated pathway.</text>
</comment>
<reference evidence="19 20" key="1">
    <citation type="journal article" date="2011" name="Nature">
        <title>Genome sequencing reveals insights into physiology and longevity of the naked mole rat.</title>
        <authorList>
            <person name="Kim E.B."/>
            <person name="Fang X."/>
            <person name="Fushan A.A."/>
            <person name="Huang Z."/>
            <person name="Lobanov A.V."/>
            <person name="Han L."/>
            <person name="Marino S.M."/>
            <person name="Sun X."/>
            <person name="Turanov A.A."/>
            <person name="Yang P."/>
            <person name="Yim S.H."/>
            <person name="Zhao X."/>
            <person name="Kasaikina M.V."/>
            <person name="Stoletzki N."/>
            <person name="Peng C."/>
            <person name="Polak P."/>
            <person name="Xiong Z."/>
            <person name="Kiezun A."/>
            <person name="Zhu Y."/>
            <person name="Chen Y."/>
            <person name="Kryukov G.V."/>
            <person name="Zhang Q."/>
            <person name="Peshkin L."/>
            <person name="Yang L."/>
            <person name="Bronson R.T."/>
            <person name="Buffenstein R."/>
            <person name="Wang B."/>
            <person name="Han C."/>
            <person name="Li Q."/>
            <person name="Chen L."/>
            <person name="Zhao W."/>
            <person name="Sunyaev S.R."/>
            <person name="Park T.J."/>
            <person name="Zhang G."/>
            <person name="Wang J."/>
            <person name="Gladyshev V.N."/>
        </authorList>
    </citation>
    <scope>NUCLEOTIDE SEQUENCE [LARGE SCALE GENOMIC DNA]</scope>
</reference>
<evidence type="ECO:0000313" key="20">
    <source>
        <dbReference type="Proteomes" id="UP000006813"/>
    </source>
</evidence>
<feature type="domain" description="Neurexin/syndecan/glycophorin C" evidence="18">
    <location>
        <begin position="406"/>
        <end position="424"/>
    </location>
</feature>
<evidence type="ECO:0000313" key="19">
    <source>
        <dbReference type="EMBL" id="EHB02369.1"/>
    </source>
</evidence>
<keyword evidence="12 15" id="KW-0357">Heparan sulfate</keyword>
<gene>
    <name evidence="19" type="ORF">GW7_11037</name>
</gene>
<evidence type="ECO:0000256" key="6">
    <source>
        <dbReference type="ARBA" id="ARBA00022692"/>
    </source>
</evidence>
<dbReference type="GO" id="GO:0005576">
    <property type="term" value="C:extracellular region"/>
    <property type="evidence" value="ECO:0007669"/>
    <property type="project" value="UniProtKB-SubCell"/>
</dbReference>
<protein>
    <recommendedName>
        <fullName evidence="15">Syndecan</fullName>
    </recommendedName>
</protein>
<dbReference type="PROSITE" id="PS00964">
    <property type="entry name" value="SYNDECAN"/>
    <property type="match status" value="1"/>
</dbReference>
<evidence type="ECO:0000256" key="9">
    <source>
        <dbReference type="ARBA" id="ARBA00022989"/>
    </source>
</evidence>
<keyword evidence="7" id="KW-0732">Signal</keyword>
<keyword evidence="10 17" id="KW-0472">Membrane</keyword>
<dbReference type="PANTHER" id="PTHR10915">
    <property type="entry name" value="SYNDECAN"/>
    <property type="match status" value="1"/>
</dbReference>
<feature type="compositionally biased region" description="Acidic residues" evidence="16">
    <location>
        <begin position="175"/>
        <end position="185"/>
    </location>
</feature>
<dbReference type="InterPro" id="IPR027789">
    <property type="entry name" value="Syndecan/Neurexin_dom"/>
</dbReference>
<comment type="subunit">
    <text evidence="14">Interacts with CDCP1. Interacts (via C-terminus) with TIAM1 (via PDZ domain). Interacts with MDK.</text>
</comment>
<keyword evidence="5" id="KW-0597">Phosphoprotein</keyword>
<feature type="compositionally biased region" description="Polar residues" evidence="16">
    <location>
        <begin position="274"/>
        <end position="284"/>
    </location>
</feature>
<dbReference type="STRING" id="10181.G5AZA4"/>
<dbReference type="eggNOG" id="ENOG502RZWT">
    <property type="taxonomic scope" value="Eukaryota"/>
</dbReference>
<evidence type="ECO:0000256" key="12">
    <source>
        <dbReference type="ARBA" id="ARBA00023207"/>
    </source>
</evidence>
<dbReference type="InterPro" id="IPR001050">
    <property type="entry name" value="Syndecan"/>
</dbReference>
<evidence type="ECO:0000259" key="18">
    <source>
        <dbReference type="SMART" id="SM00294"/>
    </source>
</evidence>
<keyword evidence="9 17" id="KW-1133">Transmembrane helix</keyword>
<evidence type="ECO:0000256" key="4">
    <source>
        <dbReference type="ARBA" id="ARBA00022525"/>
    </source>
</evidence>
<evidence type="ECO:0000256" key="16">
    <source>
        <dbReference type="SAM" id="MobiDB-lite"/>
    </source>
</evidence>
<proteinExistence type="inferred from homology"/>
<dbReference type="InterPro" id="IPR003585">
    <property type="entry name" value="Neurexin-like"/>
</dbReference>
<dbReference type="GO" id="GO:0016477">
    <property type="term" value="P:cell migration"/>
    <property type="evidence" value="ECO:0007669"/>
    <property type="project" value="TreeGrafter"/>
</dbReference>
<dbReference type="Bgee" id="ENSHGLG00000018171">
    <property type="expression patterns" value="Expressed in liver and 9 other cell types or tissues"/>
</dbReference>
<sequence>MALGRPVVVSARVLAASREQRQGGGAGRGPGGLDSPRAIVSSSAGLCLGKWGAAAEESETSLCTQATREAVPCGQAQGGPLAHLRGGLLPRRQQRSCHADVLMEPICSCAGLQPLGPRPCLAQLEAASPGPKADSRQRAAVPVAARVPPPLRGQALAHACSHPLQQVVATNLPPEDQDGSGDDSDTFSGSGAGALQDIAASPQAPATGKDTWLLSVMPTVPEPGGREATASSTPVLPAGERQEEGEAAVPMGARPDLTAREEGGEPKPREPTQLPGTQRAQAPTSPHAPRDVHPGLAEGTAPAASGQPDGLAPSAEGAGPSATESTEDGAPSQLPAGEGSGEQDFTFDSSGENVAVAAVDLDDRSEPPVGQGASQGLLGRKEVLGGVIAGGVVGLVFAVCLVGFMLYRMKKKDEGSYSLEEPKQANGGAYQKPTKQEEFYA</sequence>
<dbReference type="AlphaFoldDB" id="G5AZA4"/>
<dbReference type="GO" id="GO:0009986">
    <property type="term" value="C:cell surface"/>
    <property type="evidence" value="ECO:0007669"/>
    <property type="project" value="TreeGrafter"/>
</dbReference>
<dbReference type="SMART" id="SM00294">
    <property type="entry name" value="4.1m"/>
    <property type="match status" value="1"/>
</dbReference>
<dbReference type="FunCoup" id="G5AZA4">
    <property type="interactions" value="271"/>
</dbReference>
<keyword evidence="4" id="KW-0964">Secreted</keyword>
<feature type="region of interest" description="Disordered" evidence="16">
    <location>
        <begin position="414"/>
        <end position="441"/>
    </location>
</feature>
<feature type="region of interest" description="Disordered" evidence="16">
    <location>
        <begin position="216"/>
        <end position="348"/>
    </location>
</feature>
<dbReference type="PANTHER" id="PTHR10915:SF5">
    <property type="entry name" value="SYNDECAN-1"/>
    <property type="match status" value="1"/>
</dbReference>
<feature type="compositionally biased region" description="Basic and acidic residues" evidence="16">
    <location>
        <begin position="257"/>
        <end position="270"/>
    </location>
</feature>
<feature type="compositionally biased region" description="Basic and acidic residues" evidence="16">
    <location>
        <begin position="414"/>
        <end position="423"/>
    </location>
</feature>
<dbReference type="Pfam" id="PF01034">
    <property type="entry name" value="Syndecan"/>
    <property type="match status" value="1"/>
</dbReference>
<comment type="subcellular location">
    <subcellularLocation>
        <location evidence="1 15">Membrane</location>
        <topology evidence="1 15">Single-pass type I membrane protein</topology>
    </subcellularLocation>
    <subcellularLocation>
        <location evidence="2">Secreted</location>
        <location evidence="2">Extracellular exosome</location>
    </subcellularLocation>
</comment>
<dbReference type="OMA" id="VFCFQAV"/>